<dbReference type="Proteomes" id="UP001066276">
    <property type="component" value="Chromosome 4_1"/>
</dbReference>
<evidence type="ECO:0000313" key="4">
    <source>
        <dbReference type="Proteomes" id="UP001066276"/>
    </source>
</evidence>
<name>A0AAV7TBE5_PLEWA</name>
<protein>
    <submittedName>
        <fullName evidence="3">Uncharacterized protein</fullName>
    </submittedName>
</protein>
<dbReference type="InterPro" id="IPR012337">
    <property type="entry name" value="RNaseH-like_sf"/>
</dbReference>
<dbReference type="SUPFAM" id="SSF53098">
    <property type="entry name" value="Ribonuclease H-like"/>
    <property type="match status" value="1"/>
</dbReference>
<accession>A0AAV7TBE5</accession>
<dbReference type="PANTHER" id="PTHR45749:SF21">
    <property type="entry name" value="DUF4371 DOMAIN-CONTAINING PROTEIN"/>
    <property type="match status" value="1"/>
</dbReference>
<keyword evidence="4" id="KW-1185">Reference proteome</keyword>
<evidence type="ECO:0000313" key="3">
    <source>
        <dbReference type="EMBL" id="KAJ1173319.1"/>
    </source>
</evidence>
<proteinExistence type="predicted"/>
<reference evidence="3" key="1">
    <citation type="journal article" date="2022" name="bioRxiv">
        <title>Sequencing and chromosome-scale assembly of the giantPleurodeles waltlgenome.</title>
        <authorList>
            <person name="Brown T."/>
            <person name="Elewa A."/>
            <person name="Iarovenko S."/>
            <person name="Subramanian E."/>
            <person name="Araus A.J."/>
            <person name="Petzold A."/>
            <person name="Susuki M."/>
            <person name="Suzuki K.-i.T."/>
            <person name="Hayashi T."/>
            <person name="Toyoda A."/>
            <person name="Oliveira C."/>
            <person name="Osipova E."/>
            <person name="Leigh N.D."/>
            <person name="Simon A."/>
            <person name="Yun M.H."/>
        </authorList>
    </citation>
    <scope>NUCLEOTIDE SEQUENCE</scope>
    <source>
        <strain evidence="3">20211129_DDA</strain>
        <tissue evidence="3">Liver</tissue>
    </source>
</reference>
<evidence type="ECO:0000256" key="1">
    <source>
        <dbReference type="SAM" id="Coils"/>
    </source>
</evidence>
<evidence type="ECO:0000256" key="2">
    <source>
        <dbReference type="SAM" id="MobiDB-lite"/>
    </source>
</evidence>
<feature type="compositionally biased region" description="Basic and acidic residues" evidence="2">
    <location>
        <begin position="7"/>
        <end position="20"/>
    </location>
</feature>
<dbReference type="EMBL" id="JANPWB010000007">
    <property type="protein sequence ID" value="KAJ1173319.1"/>
    <property type="molecule type" value="Genomic_DNA"/>
</dbReference>
<organism evidence="3 4">
    <name type="scientific">Pleurodeles waltl</name>
    <name type="common">Iberian ribbed newt</name>
    <dbReference type="NCBI Taxonomy" id="8319"/>
    <lineage>
        <taxon>Eukaryota</taxon>
        <taxon>Metazoa</taxon>
        <taxon>Chordata</taxon>
        <taxon>Craniata</taxon>
        <taxon>Vertebrata</taxon>
        <taxon>Euteleostomi</taxon>
        <taxon>Amphibia</taxon>
        <taxon>Batrachia</taxon>
        <taxon>Caudata</taxon>
        <taxon>Salamandroidea</taxon>
        <taxon>Salamandridae</taxon>
        <taxon>Pleurodelinae</taxon>
        <taxon>Pleurodeles</taxon>
    </lineage>
</organism>
<sequence length="808" mass="91690">MPLWGRKKSEAESGRQHGAEARSIPGWLATDPFSGVAGLLNRWAAPVLWEALDEKVTPLLVEDAVENVKRRGAKLELKAAGQVGWLFLSALHTVYRKTLTQDAEIRKLRDEVAALQERQLLMKETIESAVTQGDLMEARCTALAVRVAKQKSRQKPKMPSTVQVRALVHKQKSRQKPKMPSTVQVRELVRKENWDPHTWEDEVEVHVKELGGVESGEGRVGEIEGEKGVNGGQIQNSRLVRDYTQSELLEGTRMFTQMPAEPLLKWLVRSWDTGAKDALQNPLTLGPITEGDPFELEIIVQDDVDDVVMWSLWQRQGKKRVPQDWALVEIERITDDRPVTLKTRVPLLGWRREGGVGNKVGRAQEKWDPLPHWPKGECMQLAELPSKRREDSRRRGELSRSRRCRILAEYYTYIMPYKKESGAQGRKRRKIETEQQAKLAGSLHRFLLYGKSADVITKQICDKLQADGLKLEHCYGQGYDNAATMAGHISGVQKRILDMNPKAMFVPCNNHSLSLAGMHAVGVGTKSVTFFGTVEKVYAFFSSSTHRWDILKKHVPICVKRSCNTRWSSKHEAVCVLAEHTEKIIDALEALRDGPEETSETRGDAGSLLVCIMTYVFFSFLHFWNPVLTEVNDTQIYLQQEGLALDQCVQKLKALALFCHEKRDSLVSKATEKALQVCKTYCIPTERRVGRRKKMDGENSCDAGLTLIQETNREQLEAIDQLQAEIKKRTTQMNTLHQRSAFLQIQTLLDTGKDDFIKKQIQHTCAQYTELNAPSMLTEITRLRHHIILYKEVNPDEQVANWSASLGV</sequence>
<keyword evidence="1" id="KW-0175">Coiled coil</keyword>
<feature type="region of interest" description="Disordered" evidence="2">
    <location>
        <begin position="1"/>
        <end position="20"/>
    </location>
</feature>
<feature type="coiled-coil region" evidence="1">
    <location>
        <begin position="705"/>
        <end position="739"/>
    </location>
</feature>
<comment type="caution">
    <text evidence="3">The sequence shown here is derived from an EMBL/GenBank/DDBJ whole genome shotgun (WGS) entry which is preliminary data.</text>
</comment>
<dbReference type="PANTHER" id="PTHR45749">
    <property type="match status" value="1"/>
</dbReference>
<gene>
    <name evidence="3" type="ORF">NDU88_005155</name>
</gene>
<dbReference type="AlphaFoldDB" id="A0AAV7TBE5"/>